<dbReference type="RefSeq" id="WP_155282563.1">
    <property type="nucleotide sequence ID" value="NZ_AP019831.1"/>
</dbReference>
<protein>
    <recommendedName>
        <fullName evidence="3">YhcH/YjgK/YiaL family protein</fullName>
    </recommendedName>
</protein>
<dbReference type="NCBIfam" id="TIGR00022">
    <property type="entry name" value="YhcH/YjgK/YiaL family protein"/>
    <property type="match status" value="1"/>
</dbReference>
<dbReference type="InterPro" id="IPR004375">
    <property type="entry name" value="NanQ/TabA/YiaL"/>
</dbReference>
<dbReference type="Pfam" id="PF04074">
    <property type="entry name" value="DUF386"/>
    <property type="match status" value="1"/>
</dbReference>
<dbReference type="PANTHER" id="PTHR34986:SF1">
    <property type="entry name" value="PROTEIN YIAL"/>
    <property type="match status" value="1"/>
</dbReference>
<dbReference type="InterPro" id="IPR037012">
    <property type="entry name" value="NanQ/TabA/YiaL_sf"/>
</dbReference>
<dbReference type="Proteomes" id="UP000422644">
    <property type="component" value="Chromosome"/>
</dbReference>
<dbReference type="OrthoDB" id="9792756at2"/>
<reference evidence="1 2" key="1">
    <citation type="submission" date="2019-07" db="EMBL/GenBank/DDBJ databases">
        <title>Complete Genome Sequence of Leptotrichia trevisanii Strain JMUB3870.</title>
        <authorList>
            <person name="Watanabe S."/>
            <person name="Cui L."/>
        </authorList>
    </citation>
    <scope>NUCLEOTIDE SEQUENCE [LARGE SCALE GENOMIC DNA]</scope>
    <source>
        <strain evidence="1 2">JMUB3870</strain>
    </source>
</reference>
<dbReference type="EMBL" id="AP019831">
    <property type="protein sequence ID" value="BBM44783.1"/>
    <property type="molecule type" value="Genomic_DNA"/>
</dbReference>
<sequence length="163" mass="18779">MIFTNMNDEVQNKSLAKDIQFCIEFAKKNENKILSLVHGSYDVGYNDIKMNVGKYFTKSENEKFWESHKKYLDVQIMINGTEKVAISDIQNMDVKSFDSEKDLVILKGEKAFDVVMKTGDVLVFFPNDVHKPELNVSENDNSGNIRKIVTKVVFKIEIDKMNI</sequence>
<dbReference type="GO" id="GO:0005829">
    <property type="term" value="C:cytosol"/>
    <property type="evidence" value="ECO:0007669"/>
    <property type="project" value="TreeGrafter"/>
</dbReference>
<dbReference type="AlphaFoldDB" id="A0A510K4N0"/>
<keyword evidence="2" id="KW-1185">Reference proteome</keyword>
<dbReference type="SUPFAM" id="SSF51197">
    <property type="entry name" value="Clavaminate synthase-like"/>
    <property type="match status" value="1"/>
</dbReference>
<proteinExistence type="predicted"/>
<evidence type="ECO:0000313" key="2">
    <source>
        <dbReference type="Proteomes" id="UP000422644"/>
    </source>
</evidence>
<organism evidence="1 2">
    <name type="scientific">Leptotrichia trevisanii</name>
    <dbReference type="NCBI Taxonomy" id="109328"/>
    <lineage>
        <taxon>Bacteria</taxon>
        <taxon>Fusobacteriati</taxon>
        <taxon>Fusobacteriota</taxon>
        <taxon>Fusobacteriia</taxon>
        <taxon>Fusobacteriales</taxon>
        <taxon>Leptotrichiaceae</taxon>
        <taxon>Leptotrichia</taxon>
    </lineage>
</organism>
<dbReference type="PANTHER" id="PTHR34986">
    <property type="entry name" value="EVOLVED BETA-GALACTOSIDASE SUBUNIT BETA"/>
    <property type="match status" value="1"/>
</dbReference>
<accession>A0A510K4N0</accession>
<gene>
    <name evidence="1" type="ORF">JMUB3870_0901</name>
</gene>
<evidence type="ECO:0000313" key="1">
    <source>
        <dbReference type="EMBL" id="BBM44783.1"/>
    </source>
</evidence>
<dbReference type="Gene3D" id="2.60.120.370">
    <property type="entry name" value="YhcH/YjgK/YiaL"/>
    <property type="match status" value="1"/>
</dbReference>
<name>A0A510K4N0_9FUSO</name>
<evidence type="ECO:0008006" key="3">
    <source>
        <dbReference type="Google" id="ProtNLM"/>
    </source>
</evidence>